<dbReference type="KEGG" id="ares:IWH25_14295"/>
<gene>
    <name evidence="3" type="ORF">IWH25_14295</name>
</gene>
<evidence type="ECO:0000313" key="4">
    <source>
        <dbReference type="Proteomes" id="UP000663444"/>
    </source>
</evidence>
<organism evidence="3 4">
    <name type="scientific">Azospira restricta</name>
    <dbReference type="NCBI Taxonomy" id="404405"/>
    <lineage>
        <taxon>Bacteria</taxon>
        <taxon>Pseudomonadati</taxon>
        <taxon>Pseudomonadota</taxon>
        <taxon>Betaproteobacteria</taxon>
        <taxon>Rhodocyclales</taxon>
        <taxon>Rhodocyclaceae</taxon>
        <taxon>Azospira</taxon>
    </lineage>
</organism>
<feature type="transmembrane region" description="Helical" evidence="1">
    <location>
        <begin position="21"/>
        <end position="46"/>
    </location>
</feature>
<accession>A0A974SMY6</accession>
<name>A0A974SMY6_9RHOO</name>
<evidence type="ECO:0000259" key="2">
    <source>
        <dbReference type="Pfam" id="PF07811"/>
    </source>
</evidence>
<dbReference type="RefSeq" id="WP_203386447.1">
    <property type="nucleotide sequence ID" value="NZ_CP064781.1"/>
</dbReference>
<proteinExistence type="predicted"/>
<evidence type="ECO:0000256" key="1">
    <source>
        <dbReference type="SAM" id="Phobius"/>
    </source>
</evidence>
<keyword evidence="1" id="KW-1133">Transmembrane helix</keyword>
<keyword evidence="1" id="KW-0472">Membrane</keyword>
<protein>
    <submittedName>
        <fullName evidence="3">Pilus assembly protein</fullName>
    </submittedName>
</protein>
<reference evidence="3" key="1">
    <citation type="submission" date="2020-11" db="EMBL/GenBank/DDBJ databases">
        <title>Azospira restricta DSM 18626 genome sequence.</title>
        <authorList>
            <person name="Moe W.M."/>
        </authorList>
    </citation>
    <scope>NUCLEOTIDE SEQUENCE</scope>
    <source>
        <strain evidence="3">DSM 18626</strain>
    </source>
</reference>
<dbReference type="Proteomes" id="UP000663444">
    <property type="component" value="Chromosome"/>
</dbReference>
<evidence type="ECO:0000313" key="3">
    <source>
        <dbReference type="EMBL" id="QRJ62917.1"/>
    </source>
</evidence>
<feature type="domain" description="TadE-like" evidence="2">
    <location>
        <begin position="16"/>
        <end position="58"/>
    </location>
</feature>
<dbReference type="EMBL" id="CP064781">
    <property type="protein sequence ID" value="QRJ62917.1"/>
    <property type="molecule type" value="Genomic_DNA"/>
</dbReference>
<dbReference type="InterPro" id="IPR012495">
    <property type="entry name" value="TadE-like_dom"/>
</dbReference>
<sequence>MKPNRLPAHAESRQRGATAVEFALVSLFFFTLLLGIVELGRLMYVWNTVQEVTRRAAREAVVRNFSTDVADLRREALFRVGASGTVVLPAAGEISNAEVRITYLDVNQAVVSPAPTDPADNLSACADASRVSSCIRYVRAEVCDADNCQGVFYRPVIGFLLAVAGADFRIRIPISPVVMPAESMGFAPS</sequence>
<keyword evidence="1" id="KW-0812">Transmembrane</keyword>
<dbReference type="AlphaFoldDB" id="A0A974SMY6"/>
<dbReference type="Pfam" id="PF07811">
    <property type="entry name" value="TadE"/>
    <property type="match status" value="1"/>
</dbReference>
<keyword evidence="4" id="KW-1185">Reference proteome</keyword>